<gene>
    <name evidence="2" type="ORF">POCTA_138.1.T1180139</name>
</gene>
<feature type="transmembrane region" description="Helical" evidence="1">
    <location>
        <begin position="1568"/>
        <end position="1590"/>
    </location>
</feature>
<evidence type="ECO:0000256" key="1">
    <source>
        <dbReference type="SAM" id="Phobius"/>
    </source>
</evidence>
<organism evidence="2 3">
    <name type="scientific">Paramecium octaurelia</name>
    <dbReference type="NCBI Taxonomy" id="43137"/>
    <lineage>
        <taxon>Eukaryota</taxon>
        <taxon>Sar</taxon>
        <taxon>Alveolata</taxon>
        <taxon>Ciliophora</taxon>
        <taxon>Intramacronucleata</taxon>
        <taxon>Oligohymenophorea</taxon>
        <taxon>Peniculida</taxon>
        <taxon>Parameciidae</taxon>
        <taxon>Paramecium</taxon>
    </lineage>
</organism>
<reference evidence="2" key="1">
    <citation type="submission" date="2021-01" db="EMBL/GenBank/DDBJ databases">
        <authorList>
            <consortium name="Genoscope - CEA"/>
            <person name="William W."/>
        </authorList>
    </citation>
    <scope>NUCLEOTIDE SEQUENCE</scope>
</reference>
<dbReference type="EMBL" id="CAJJDP010000118">
    <property type="protein sequence ID" value="CAD8199082.1"/>
    <property type="molecule type" value="Genomic_DNA"/>
</dbReference>
<dbReference type="OMA" id="NCHYELK"/>
<dbReference type="Proteomes" id="UP000683925">
    <property type="component" value="Unassembled WGS sequence"/>
</dbReference>
<keyword evidence="1" id="KW-0812">Transmembrane</keyword>
<evidence type="ECO:0000313" key="3">
    <source>
        <dbReference type="Proteomes" id="UP000683925"/>
    </source>
</evidence>
<keyword evidence="1" id="KW-1133">Transmembrane helix</keyword>
<name>A0A8S1XE92_PAROT</name>
<evidence type="ECO:0000313" key="2">
    <source>
        <dbReference type="EMBL" id="CAD8199082.1"/>
    </source>
</evidence>
<keyword evidence="1" id="KW-0472">Membrane</keyword>
<keyword evidence="3" id="KW-1185">Reference proteome</keyword>
<evidence type="ECO:0008006" key="4">
    <source>
        <dbReference type="Google" id="ProtNLM"/>
    </source>
</evidence>
<proteinExistence type="predicted"/>
<protein>
    <recommendedName>
        <fullName evidence="4">Transmembrane protein</fullName>
    </recommendedName>
</protein>
<dbReference type="OrthoDB" id="305244at2759"/>
<sequence>MYIILILLYFVKSKEIINLEIDKSYKYYGEVPNSWLHYPVYHYKLEILQEREVFVFLATLNDARPQHQLYMSKVEITKISNAQECKIENQILCQLESIKNISKITYYFVVLCLYNCHYELKVMTKNTFMEGVMIVKLEQEKAFKLNLANIEYDRLCLKLMQFPLNNEFDIYINMNETIPTALKFDIQQTFYNQEGLMCLQRNSTHPQNVLTAFINKECYFLIVANPFQKFHEISLYQQQHDQILRGNVNFYKLIINDFKEHVLIFDVKCLDQQVSIYVQPCIEDRCKRDYLDFDWQYQFDQNHNDYTIPPYKMIYTEVYLIAIKAKVEMVEYNLEVKISDNPRQIFQRSKKQAGVLEKNQVALYLFQLIDQIEIVNLRVIAIFPKGHGVLLSKLCIKDSEEMAFVDDIQEYLQKADPENYYNCSITPQQASTFPSDILQISNEIVIQFNTTKSYDNVTSFWIEKKSFNFAFVLAIYSYVDFMRFSLIQEHIIGHPLIKFDEYTINYKFLKQQAQDNYQTFETQQHDKQIYFVLAAYEGKSNIIYSGIDTTKTISQEKKLTTKQIDFMNYDLEESRSYTIQIQAITNLKYSLIEIIKNIVTPQITYIPLLIGTQFKTIDFDLYFSFEITENASFYLNLKSLYGNFICYILSSDKYNANESPYESNLALTSLQQTLIIENPKQFYYLYVKTTSNEVNESYQIMFYQQSSFLELFCDDTFYGLLKNQQTLYFYYQSIQNSKSIYIIVTYQSEQNDNNNLQIYISSINKYPNQLNYEYLIKSNSNHIVIPNVIYDNILYIGVYSIGSNKYTLLIQDSDSMIELKDNIMQTRPILDQQHFYFYYLIPRNFIYPIKIQAITKFNLIELLCNILDYDSQDIEKEDYPTLAKHDIKELFSASSSNKLLFINQTNLIKCQDKGCILLIDAYVLGHFDYFNIIVSSKYTVIRNLEMMIGYASQNSMSYYYFEISEVIEDIQITVIPLQECKCDIYVQKSKTQDDIIYPSVDKYSYKFASDTLTISEKDNIGQYMIGVLSQNCIFEILLHLGGFQMHYIHNGQFVETSINDTVQYFYLNNHQEPFRIMIQNMRNIIASIRIENMNETIELANNSDLFGGIMQIDKNVCYSCTYILSLHPIRPTSLSILLIYNKIPFSIPYGRIYYDQCLDACEFELSPGELNLFVYSKSITLTFNFKIKRIITMDLTYSNHLIPINETCILQIGKDSYYSINLSNRENPIILQLGRVFNSKNTISRNQTLFNFKIGRIDQDYIIQVSSQSDVIIEVFFNDEQQNKSKIIPKSELIINKSKKRFIYQFQQIETPYQIILQCSDNYYILVDDYNNKNKLKYINFNNHYIEIIEEIQQYNIQATYEQELRFEKFDCLGKTHLQKQSQGYQRETYFKIQVTEKPYPYPFNIVSLVPHLQYSHDQWNQKNTRFEIIKLSSDYLEVTVNAMKRKKTGSVNLNKLIYIMHFSNQEDYMRPLGCEIDIEFLAIYTNDSSIFYNTSILEVKEKQETIQFIVLINRELIYGQLVFKAYYEGCDIPYTYFYNVALIYNKTNDMKMKNKEEVKIEESKIDYILIVMGISLAVGLGLILMWICIPQQKQKRRKLNEEQQYELSQLKQGEQNQVKTT</sequence>
<comment type="caution">
    <text evidence="2">The sequence shown here is derived from an EMBL/GenBank/DDBJ whole genome shotgun (WGS) entry which is preliminary data.</text>
</comment>
<accession>A0A8S1XE92</accession>